<dbReference type="PROSITE" id="PS51257">
    <property type="entry name" value="PROKAR_LIPOPROTEIN"/>
    <property type="match status" value="1"/>
</dbReference>
<gene>
    <name evidence="2" type="ORF">JIN87_20875</name>
</gene>
<feature type="chain" id="PRO_5037253370" evidence="1">
    <location>
        <begin position="26"/>
        <end position="486"/>
    </location>
</feature>
<dbReference type="AlphaFoldDB" id="A0A934S4S1"/>
<evidence type="ECO:0000256" key="1">
    <source>
        <dbReference type="SAM" id="SignalP"/>
    </source>
</evidence>
<comment type="caution">
    <text evidence="2">The sequence shown here is derived from an EMBL/GenBank/DDBJ whole genome shotgun (WGS) entry which is preliminary data.</text>
</comment>
<dbReference type="Pfam" id="PF15892">
    <property type="entry name" value="BNR_4"/>
    <property type="match status" value="1"/>
</dbReference>
<keyword evidence="1" id="KW-0732">Signal</keyword>
<evidence type="ECO:0000313" key="3">
    <source>
        <dbReference type="Proteomes" id="UP000617628"/>
    </source>
</evidence>
<dbReference type="Gene3D" id="2.120.10.10">
    <property type="match status" value="1"/>
</dbReference>
<evidence type="ECO:0000313" key="2">
    <source>
        <dbReference type="EMBL" id="MBK1879354.1"/>
    </source>
</evidence>
<keyword evidence="3" id="KW-1185">Reference proteome</keyword>
<dbReference type="RefSeq" id="WP_200357567.1">
    <property type="nucleotide sequence ID" value="NZ_JAENIL010000046.1"/>
</dbReference>
<name>A0A934S4S1_9BACT</name>
<dbReference type="SUPFAM" id="SSF50939">
    <property type="entry name" value="Sialidases"/>
    <property type="match status" value="1"/>
</dbReference>
<reference evidence="2" key="1">
    <citation type="submission" date="2021-01" db="EMBL/GenBank/DDBJ databases">
        <title>Modified the classification status of verrucomicrobia.</title>
        <authorList>
            <person name="Feng X."/>
        </authorList>
    </citation>
    <scope>NUCLEOTIDE SEQUENCE</scope>
    <source>
        <strain evidence="2">KCTC 13126</strain>
    </source>
</reference>
<dbReference type="Proteomes" id="UP000617628">
    <property type="component" value="Unassembled WGS sequence"/>
</dbReference>
<feature type="signal peptide" evidence="1">
    <location>
        <begin position="1"/>
        <end position="25"/>
    </location>
</feature>
<proteinExistence type="predicted"/>
<protein>
    <submittedName>
        <fullName evidence="2">BNR-4 repeat-containing protein</fullName>
    </submittedName>
</protein>
<accession>A0A934S4S1</accession>
<dbReference type="EMBL" id="JAENIL010000046">
    <property type="protein sequence ID" value="MBK1879354.1"/>
    <property type="molecule type" value="Genomic_DNA"/>
</dbReference>
<sequence>MRNLRHINTVLLTALLVFLMACSKAKHTTNDFFATNGWGEGVAVVQHPAGEHHDGITYVAYQGILEDPYVAAYDHEKDEWHGPYKAGVSILGKDPKGKIDSHGKPTLIIDDLGYIHIFYGGHGGVEELHGENVFGNSHSGENKHSVSKNPLDITSWEYLDNVSPFGTYNQAVKMDNGDLYLFYRHGAHRSDWVYQRSTDNGRTFEKPVSFLKYKRRSDDLGADSWYAYVSKGLGDDIVVGFDYHFCWDKDAPRNNRGGHSTERKNLYFMTFNTADNTWTNIHGEPLNIPLTKEEADQKTLAVNTGDKWTFNGTTKVDAEGNPHIAAYIGEDIGWQIGGPKNARYFRWTGKEWAGNFDNGLPIGRGDFLASGEKVRFLLSGVDPEIDKTRVLWWESNNGGASFKGGKELLRFGDYFEPESKNLYGDRPASLSNLDSPGSAASAFIRNAHPDARLIVAEKPDGTPYRRMYLVGDKGPIRRTSPKTNKN</sequence>
<organism evidence="2 3">
    <name type="scientific">Pelagicoccus mobilis</name>
    <dbReference type="NCBI Taxonomy" id="415221"/>
    <lineage>
        <taxon>Bacteria</taxon>
        <taxon>Pseudomonadati</taxon>
        <taxon>Verrucomicrobiota</taxon>
        <taxon>Opitutia</taxon>
        <taxon>Puniceicoccales</taxon>
        <taxon>Pelagicoccaceae</taxon>
        <taxon>Pelagicoccus</taxon>
    </lineage>
</organism>
<dbReference type="InterPro" id="IPR036278">
    <property type="entry name" value="Sialidase_sf"/>
</dbReference>